<protein>
    <submittedName>
        <fullName evidence="7">6-phosphofructokinase isozyme 2</fullName>
        <ecNumber evidence="7">2.7.1.11</ecNumber>
    </submittedName>
</protein>
<dbReference type="AlphaFoldDB" id="A0A2X2JRR2"/>
<dbReference type="GO" id="GO:0005524">
    <property type="term" value="F:ATP binding"/>
    <property type="evidence" value="ECO:0007669"/>
    <property type="project" value="UniProtKB-KW"/>
</dbReference>
<evidence type="ECO:0000256" key="4">
    <source>
        <dbReference type="ARBA" id="ARBA00022777"/>
    </source>
</evidence>
<gene>
    <name evidence="7" type="primary">pfkB</name>
    <name evidence="7" type="ORF">NCTC11343_05441</name>
</gene>
<evidence type="ECO:0000256" key="3">
    <source>
        <dbReference type="ARBA" id="ARBA00022741"/>
    </source>
</evidence>
<dbReference type="Proteomes" id="UP000251241">
    <property type="component" value="Unassembled WGS sequence"/>
</dbReference>
<dbReference type="Pfam" id="PF00294">
    <property type="entry name" value="PfkB"/>
    <property type="match status" value="1"/>
</dbReference>
<feature type="domain" description="Carbohydrate kinase PfkB" evidence="6">
    <location>
        <begin position="12"/>
        <end position="295"/>
    </location>
</feature>
<name>A0A2X2JRR2_SPHMU</name>
<keyword evidence="3" id="KW-0547">Nucleotide-binding</keyword>
<dbReference type="SUPFAM" id="SSF53613">
    <property type="entry name" value="Ribokinase-like"/>
    <property type="match status" value="1"/>
</dbReference>
<evidence type="ECO:0000259" key="6">
    <source>
        <dbReference type="Pfam" id="PF00294"/>
    </source>
</evidence>
<dbReference type="GO" id="GO:0003872">
    <property type="term" value="F:6-phosphofructokinase activity"/>
    <property type="evidence" value="ECO:0007669"/>
    <property type="project" value="UniProtKB-EC"/>
</dbReference>
<organism evidence="7">
    <name type="scientific">Sphingobacterium multivorum</name>
    <dbReference type="NCBI Taxonomy" id="28454"/>
    <lineage>
        <taxon>Bacteria</taxon>
        <taxon>Pseudomonadati</taxon>
        <taxon>Bacteroidota</taxon>
        <taxon>Sphingobacteriia</taxon>
        <taxon>Sphingobacteriales</taxon>
        <taxon>Sphingobacteriaceae</taxon>
        <taxon>Sphingobacterium</taxon>
    </lineage>
</organism>
<dbReference type="NCBIfam" id="TIGR03168">
    <property type="entry name" value="1-PFK"/>
    <property type="match status" value="1"/>
</dbReference>
<evidence type="ECO:0000256" key="1">
    <source>
        <dbReference type="ARBA" id="ARBA00010688"/>
    </source>
</evidence>
<sequence length="311" mass="33275">MAKSILTITLNPSIDKSTRVQHIVPEKKLRCEAPVYEPGGGGINVSRALKRLGLASTALFTSGGKTGSLLESLLKLEDIAIEPIWVNGETRENFIVVDSATNQQYRFGLPGEQFESNELEGIRTSIEEITYVPDFVVISGSMPAGMPPEFKRSLINTYKTKGSKIIIDTSGDALRLALEEGVFLIKPNAGELAALVGKEELGHSDLDMAAQQLISEGKATLIVVSLGAQGAILYSKTERIQLPSPLVKVRSTVGAGDSMVAGMVSVLAQQGDLEHVLQMGIACGSATTMAEGTGLFAKEDVDRLFSEIKKR</sequence>
<evidence type="ECO:0000256" key="5">
    <source>
        <dbReference type="ARBA" id="ARBA00022840"/>
    </source>
</evidence>
<dbReference type="PROSITE" id="PS00583">
    <property type="entry name" value="PFKB_KINASES_1"/>
    <property type="match status" value="1"/>
</dbReference>
<evidence type="ECO:0000313" key="7">
    <source>
        <dbReference type="EMBL" id="SPZ94631.1"/>
    </source>
</evidence>
<dbReference type="Gene3D" id="3.40.1190.20">
    <property type="match status" value="1"/>
</dbReference>
<proteinExistence type="inferred from homology"/>
<dbReference type="InterPro" id="IPR017583">
    <property type="entry name" value="Tagatose/fructose_Pkinase"/>
</dbReference>
<dbReference type="CDD" id="cd01164">
    <property type="entry name" value="FruK_PfkB_like"/>
    <property type="match status" value="1"/>
</dbReference>
<dbReference type="EC" id="2.7.1.11" evidence="7"/>
<dbReference type="InterPro" id="IPR002173">
    <property type="entry name" value="Carboh/pur_kinase_PfkB_CS"/>
</dbReference>
<reference evidence="7" key="1">
    <citation type="submission" date="2018-06" db="EMBL/GenBank/DDBJ databases">
        <authorList>
            <consortium name="Pathogen Informatics"/>
            <person name="Doyle S."/>
        </authorList>
    </citation>
    <scope>NUCLEOTIDE SEQUENCE [LARGE SCALE GENOMIC DNA]</scope>
    <source>
        <strain evidence="7">NCTC11343</strain>
    </source>
</reference>
<keyword evidence="5" id="KW-0067">ATP-binding</keyword>
<dbReference type="PANTHER" id="PTHR46566:SF2">
    <property type="entry name" value="ATP-DEPENDENT 6-PHOSPHOFRUCTOKINASE ISOZYME 2"/>
    <property type="match status" value="1"/>
</dbReference>
<accession>A0A2X2JRR2</accession>
<dbReference type="EMBL" id="UAUU01000011">
    <property type="protein sequence ID" value="SPZ94631.1"/>
    <property type="molecule type" value="Genomic_DNA"/>
</dbReference>
<dbReference type="GeneID" id="97180233"/>
<dbReference type="PANTHER" id="PTHR46566">
    <property type="entry name" value="1-PHOSPHOFRUCTOKINASE-RELATED"/>
    <property type="match status" value="1"/>
</dbReference>
<dbReference type="PROSITE" id="PS00584">
    <property type="entry name" value="PFKB_KINASES_2"/>
    <property type="match status" value="1"/>
</dbReference>
<dbReference type="InterPro" id="IPR029056">
    <property type="entry name" value="Ribokinase-like"/>
</dbReference>
<dbReference type="InterPro" id="IPR011611">
    <property type="entry name" value="PfkB_dom"/>
</dbReference>
<dbReference type="FunFam" id="3.40.1190.20:FF:000001">
    <property type="entry name" value="Phosphofructokinase"/>
    <property type="match status" value="1"/>
</dbReference>
<comment type="similarity">
    <text evidence="1">Belongs to the carbohydrate kinase PfkB family.</text>
</comment>
<evidence type="ECO:0000256" key="2">
    <source>
        <dbReference type="ARBA" id="ARBA00022679"/>
    </source>
</evidence>
<dbReference type="RefSeq" id="WP_112376324.1">
    <property type="nucleotide sequence ID" value="NZ_CP069793.1"/>
</dbReference>
<keyword evidence="4 7" id="KW-0418">Kinase</keyword>
<keyword evidence="2 7" id="KW-0808">Transferase</keyword>
<dbReference type="GO" id="GO:0005829">
    <property type="term" value="C:cytosol"/>
    <property type="evidence" value="ECO:0007669"/>
    <property type="project" value="TreeGrafter"/>
</dbReference>
<dbReference type="PIRSF" id="PIRSF000535">
    <property type="entry name" value="1PFK/6PFK/LacC"/>
    <property type="match status" value="1"/>
</dbReference>